<protein>
    <submittedName>
        <fullName evidence="2">Uncharacterized protein</fullName>
    </submittedName>
</protein>
<feature type="compositionally biased region" description="Polar residues" evidence="1">
    <location>
        <begin position="151"/>
        <end position="171"/>
    </location>
</feature>
<organism evidence="2 3">
    <name type="scientific">Lentithecium fluviatile CBS 122367</name>
    <dbReference type="NCBI Taxonomy" id="1168545"/>
    <lineage>
        <taxon>Eukaryota</taxon>
        <taxon>Fungi</taxon>
        <taxon>Dikarya</taxon>
        <taxon>Ascomycota</taxon>
        <taxon>Pezizomycotina</taxon>
        <taxon>Dothideomycetes</taxon>
        <taxon>Pleosporomycetidae</taxon>
        <taxon>Pleosporales</taxon>
        <taxon>Massarineae</taxon>
        <taxon>Lentitheciaceae</taxon>
        <taxon>Lentithecium</taxon>
    </lineage>
</organism>
<evidence type="ECO:0000256" key="1">
    <source>
        <dbReference type="SAM" id="MobiDB-lite"/>
    </source>
</evidence>
<feature type="compositionally biased region" description="Polar residues" evidence="1">
    <location>
        <begin position="239"/>
        <end position="248"/>
    </location>
</feature>
<evidence type="ECO:0000313" key="3">
    <source>
        <dbReference type="Proteomes" id="UP000799291"/>
    </source>
</evidence>
<feature type="compositionally biased region" description="Basic and acidic residues" evidence="1">
    <location>
        <begin position="390"/>
        <end position="400"/>
    </location>
</feature>
<feature type="region of interest" description="Disordered" evidence="1">
    <location>
        <begin position="225"/>
        <end position="291"/>
    </location>
</feature>
<feature type="region of interest" description="Disordered" evidence="1">
    <location>
        <begin position="76"/>
        <end position="209"/>
    </location>
</feature>
<name>A0A6G1JDZ2_9PLEO</name>
<dbReference type="OrthoDB" id="3795041at2759"/>
<gene>
    <name evidence="2" type="ORF">K458DRAFT_384953</name>
</gene>
<evidence type="ECO:0000313" key="2">
    <source>
        <dbReference type="EMBL" id="KAF2688784.1"/>
    </source>
</evidence>
<dbReference type="EMBL" id="MU005573">
    <property type="protein sequence ID" value="KAF2688784.1"/>
    <property type="molecule type" value="Genomic_DNA"/>
</dbReference>
<reference evidence="2" key="1">
    <citation type="journal article" date="2020" name="Stud. Mycol.">
        <title>101 Dothideomycetes genomes: a test case for predicting lifestyles and emergence of pathogens.</title>
        <authorList>
            <person name="Haridas S."/>
            <person name="Albert R."/>
            <person name="Binder M."/>
            <person name="Bloem J."/>
            <person name="Labutti K."/>
            <person name="Salamov A."/>
            <person name="Andreopoulos B."/>
            <person name="Baker S."/>
            <person name="Barry K."/>
            <person name="Bills G."/>
            <person name="Bluhm B."/>
            <person name="Cannon C."/>
            <person name="Castanera R."/>
            <person name="Culley D."/>
            <person name="Daum C."/>
            <person name="Ezra D."/>
            <person name="Gonzalez J."/>
            <person name="Henrissat B."/>
            <person name="Kuo A."/>
            <person name="Liang C."/>
            <person name="Lipzen A."/>
            <person name="Lutzoni F."/>
            <person name="Magnuson J."/>
            <person name="Mondo S."/>
            <person name="Nolan M."/>
            <person name="Ohm R."/>
            <person name="Pangilinan J."/>
            <person name="Park H.-J."/>
            <person name="Ramirez L."/>
            <person name="Alfaro M."/>
            <person name="Sun H."/>
            <person name="Tritt A."/>
            <person name="Yoshinaga Y."/>
            <person name="Zwiers L.-H."/>
            <person name="Turgeon B."/>
            <person name="Goodwin S."/>
            <person name="Spatafora J."/>
            <person name="Crous P."/>
            <person name="Grigoriev I."/>
        </authorList>
    </citation>
    <scope>NUCLEOTIDE SEQUENCE</scope>
    <source>
        <strain evidence="2">CBS 122367</strain>
    </source>
</reference>
<feature type="region of interest" description="Disordered" evidence="1">
    <location>
        <begin position="307"/>
        <end position="445"/>
    </location>
</feature>
<feature type="region of interest" description="Disordered" evidence="1">
    <location>
        <begin position="46"/>
        <end position="65"/>
    </location>
</feature>
<proteinExistence type="predicted"/>
<dbReference type="AlphaFoldDB" id="A0A6G1JDZ2"/>
<sequence>MIPAAQLLTAPTSPASYKPDHLSYSARSLISSSFIFLQVDRDLTHEDEQRMAQTPPRPWSRNTANDGELWFNMASSARRDPDATPYEATSRRHAPSRSISPSRYPQIPLISTSEAKNKPLPPSPGAEKKRRTPASLRNLIRRHPSGEQDSTHLQPEPYQNHQRSSSASNGKLSPEPYQYNTRQSSRSMPSSPLEYTSTQPHPPSYPPIIARSRSAASHYADMPQYQAYSPPSQAPWEQRSVSMGSSFESPPLRGSSTFPETTTHTATPRSSVSNRPRPHTSWLSPTEPFQDPSEVGLFAAATCGLPGGFDPLSPSETPRLQGSLFARGRQNDSIPFLTQPPRHQQASGWQPMPNEYIPRQTSNEVTFSSSALPSPPLSSPRQPSMNRINLELERLGLADEEHADDELPNYAQSQAQMSELKRREAAARARELEARWNSSRGWRSR</sequence>
<feature type="compositionally biased region" description="Low complexity" evidence="1">
    <location>
        <begin position="255"/>
        <end position="271"/>
    </location>
</feature>
<dbReference type="Proteomes" id="UP000799291">
    <property type="component" value="Unassembled WGS sequence"/>
</dbReference>
<feature type="compositionally biased region" description="Polar residues" evidence="1">
    <location>
        <begin position="97"/>
        <end position="114"/>
    </location>
</feature>
<keyword evidence="3" id="KW-1185">Reference proteome</keyword>
<feature type="compositionally biased region" description="Polar residues" evidence="1">
    <location>
        <begin position="436"/>
        <end position="445"/>
    </location>
</feature>
<accession>A0A6G1JDZ2</accession>
<feature type="compositionally biased region" description="Basic and acidic residues" evidence="1">
    <location>
        <begin position="419"/>
        <end position="434"/>
    </location>
</feature>
<feature type="compositionally biased region" description="Polar residues" evidence="1">
    <location>
        <begin position="178"/>
        <end position="199"/>
    </location>
</feature>